<name>A0ABM4AZE5_VANTA</name>
<evidence type="ECO:0000256" key="4">
    <source>
        <dbReference type="SAM" id="SignalP"/>
    </source>
</evidence>
<accession>A0ABM4AZE5</accession>
<feature type="signal peptide" evidence="4">
    <location>
        <begin position="1"/>
        <end position="17"/>
    </location>
</feature>
<keyword evidence="2 4" id="KW-0732">Signal</keyword>
<proteinExistence type="predicted"/>
<dbReference type="PROSITE" id="PS00233">
    <property type="entry name" value="CHIT_BIND_RR_1"/>
    <property type="match status" value="2"/>
</dbReference>
<evidence type="ECO:0000256" key="1">
    <source>
        <dbReference type="ARBA" id="ARBA00022460"/>
    </source>
</evidence>
<gene>
    <name evidence="6" type="primary">LOC113402696</name>
</gene>
<reference evidence="6" key="1">
    <citation type="submission" date="2025-08" db="UniProtKB">
        <authorList>
            <consortium name="RefSeq"/>
        </authorList>
    </citation>
    <scope>IDENTIFICATION</scope>
    <source>
        <tissue evidence="6">Whole body</tissue>
    </source>
</reference>
<organism evidence="5 6">
    <name type="scientific">Vanessa tameamea</name>
    <name type="common">Kamehameha butterfly</name>
    <dbReference type="NCBI Taxonomy" id="334116"/>
    <lineage>
        <taxon>Eukaryota</taxon>
        <taxon>Metazoa</taxon>
        <taxon>Ecdysozoa</taxon>
        <taxon>Arthropoda</taxon>
        <taxon>Hexapoda</taxon>
        <taxon>Insecta</taxon>
        <taxon>Pterygota</taxon>
        <taxon>Neoptera</taxon>
        <taxon>Endopterygota</taxon>
        <taxon>Lepidoptera</taxon>
        <taxon>Glossata</taxon>
        <taxon>Ditrysia</taxon>
        <taxon>Papilionoidea</taxon>
        <taxon>Nymphalidae</taxon>
        <taxon>Nymphalinae</taxon>
        <taxon>Vanessa</taxon>
    </lineage>
</organism>
<keyword evidence="5" id="KW-1185">Reference proteome</keyword>
<dbReference type="PANTHER" id="PTHR12236">
    <property type="entry name" value="STRUCTURAL CONTITUENT OF CUTICLE"/>
    <property type="match status" value="1"/>
</dbReference>
<evidence type="ECO:0000313" key="5">
    <source>
        <dbReference type="Proteomes" id="UP001652626"/>
    </source>
</evidence>
<dbReference type="RefSeq" id="XP_064076654.1">
    <property type="nucleotide sequence ID" value="XM_064220584.1"/>
</dbReference>
<sequence>MASKFVVLALLVAAAQGSAVHGGDYNSFSYGVSDPHTGDVKSQHETRVGDNVVGQYSLLESDGTRRTVDYAADAHSGFNAVVRKDPAVIAHAAPAVYSAPAVYAAPIAHAAPAVYSAPIATSYAAPAVVSSPLAYAARVAPVAYGSYASPLAYNAYAAAPLAHGYAYGAHGAVAAPLAHGYAYGAHGLGYAGRLYYPAASLPPVLAVADEQAQAGPVARGTPPGEAMAAKLVVVLALVAVAHCSVVPVARADADYTSFAYDVADPYTGDFKSQVETRVGGNVQGQYSLLESDGTKRTVDYTADDVNGFNAVVRKDPAVVATPVVAAAPAEAAVAPVVVAARTIATPAVVASAPAVVAARTYAAPAVYAAAAPAVVASRTYTPAVYAASAPAVVAARQYVGHSVYAASAPAVVSAHTYSSPTVYAASAPLVATRTYSSPAIYAASAPALIGARTYASPYYASPYYASYGVHSTPINY</sequence>
<dbReference type="Pfam" id="PF00379">
    <property type="entry name" value="Chitin_bind_4"/>
    <property type="match status" value="2"/>
</dbReference>
<dbReference type="PROSITE" id="PS51155">
    <property type="entry name" value="CHIT_BIND_RR_2"/>
    <property type="match status" value="2"/>
</dbReference>
<keyword evidence="1 3" id="KW-0193">Cuticle</keyword>
<dbReference type="InterPro" id="IPR000618">
    <property type="entry name" value="Insect_cuticle"/>
</dbReference>
<dbReference type="PANTHER" id="PTHR12236:SF75">
    <property type="entry name" value="CUTICULAR PROTEIN 62BB, ISOFORM A"/>
    <property type="match status" value="1"/>
</dbReference>
<evidence type="ECO:0000256" key="2">
    <source>
        <dbReference type="ARBA" id="ARBA00022729"/>
    </source>
</evidence>
<evidence type="ECO:0000256" key="3">
    <source>
        <dbReference type="PROSITE-ProRule" id="PRU00497"/>
    </source>
</evidence>
<evidence type="ECO:0000313" key="6">
    <source>
        <dbReference type="RefSeq" id="XP_064076654.1"/>
    </source>
</evidence>
<feature type="chain" id="PRO_5045117018" evidence="4">
    <location>
        <begin position="18"/>
        <end position="476"/>
    </location>
</feature>
<dbReference type="InterPro" id="IPR031311">
    <property type="entry name" value="CHIT_BIND_RR_consensus"/>
</dbReference>
<dbReference type="GeneID" id="113402696"/>
<protein>
    <submittedName>
        <fullName evidence="6">Ice-structuring glycoprotein-like</fullName>
    </submittedName>
</protein>
<dbReference type="Proteomes" id="UP001652626">
    <property type="component" value="Chromosome 4"/>
</dbReference>
<dbReference type="InterPro" id="IPR051217">
    <property type="entry name" value="Insect_Cuticle_Struc_Prot"/>
</dbReference>